<dbReference type="Proteomes" id="UP000515123">
    <property type="component" value="Linkage group 7"/>
</dbReference>
<organism evidence="2 3">
    <name type="scientific">Ananas comosus</name>
    <name type="common">Pineapple</name>
    <name type="synonym">Ananas ananas</name>
    <dbReference type="NCBI Taxonomy" id="4615"/>
    <lineage>
        <taxon>Eukaryota</taxon>
        <taxon>Viridiplantae</taxon>
        <taxon>Streptophyta</taxon>
        <taxon>Embryophyta</taxon>
        <taxon>Tracheophyta</taxon>
        <taxon>Spermatophyta</taxon>
        <taxon>Magnoliopsida</taxon>
        <taxon>Liliopsida</taxon>
        <taxon>Poales</taxon>
        <taxon>Bromeliaceae</taxon>
        <taxon>Bromelioideae</taxon>
        <taxon>Ananas</taxon>
    </lineage>
</organism>
<dbReference type="OrthoDB" id="622488at2759"/>
<dbReference type="GeneID" id="109713079"/>
<evidence type="ECO:0000256" key="1">
    <source>
        <dbReference type="SAM" id="SignalP"/>
    </source>
</evidence>
<dbReference type="SUPFAM" id="SSF141562">
    <property type="entry name" value="At5g01610-like"/>
    <property type="match status" value="1"/>
</dbReference>
<evidence type="ECO:0000313" key="3">
    <source>
        <dbReference type="RefSeq" id="XP_020092624.1"/>
    </source>
</evidence>
<reference evidence="2" key="1">
    <citation type="journal article" date="2015" name="Nat. Genet.">
        <title>The pineapple genome and the evolution of CAM photosynthesis.</title>
        <authorList>
            <person name="Ming R."/>
            <person name="VanBuren R."/>
            <person name="Wai C.M."/>
            <person name="Tang H."/>
            <person name="Schatz M.C."/>
            <person name="Bowers J.E."/>
            <person name="Lyons E."/>
            <person name="Wang M.L."/>
            <person name="Chen J."/>
            <person name="Biggers E."/>
            <person name="Zhang J."/>
            <person name="Huang L."/>
            <person name="Zhang L."/>
            <person name="Miao W."/>
            <person name="Zhang J."/>
            <person name="Ye Z."/>
            <person name="Miao C."/>
            <person name="Lin Z."/>
            <person name="Wang H."/>
            <person name="Zhou H."/>
            <person name="Yim W.C."/>
            <person name="Priest H.D."/>
            <person name="Zheng C."/>
            <person name="Woodhouse M."/>
            <person name="Edger P.P."/>
            <person name="Guyot R."/>
            <person name="Guo H.B."/>
            <person name="Guo H."/>
            <person name="Zheng G."/>
            <person name="Singh R."/>
            <person name="Sharma A."/>
            <person name="Min X."/>
            <person name="Zheng Y."/>
            <person name="Lee H."/>
            <person name="Gurtowski J."/>
            <person name="Sedlazeck F.J."/>
            <person name="Harkess A."/>
            <person name="McKain M.R."/>
            <person name="Liao Z."/>
            <person name="Fang J."/>
            <person name="Liu J."/>
            <person name="Zhang X."/>
            <person name="Zhang Q."/>
            <person name="Hu W."/>
            <person name="Qin Y."/>
            <person name="Wang K."/>
            <person name="Chen L.Y."/>
            <person name="Shirley N."/>
            <person name="Lin Y.R."/>
            <person name="Liu L.Y."/>
            <person name="Hernandez A.G."/>
            <person name="Wright C.L."/>
            <person name="Bulone V."/>
            <person name="Tuskan G.A."/>
            <person name="Heath K."/>
            <person name="Zee F."/>
            <person name="Moore P.H."/>
            <person name="Sunkar R."/>
            <person name="Leebens-Mack J.H."/>
            <person name="Mockler T."/>
            <person name="Bennetzen J.L."/>
            <person name="Freeling M."/>
            <person name="Sankoff D."/>
            <person name="Paterson A.H."/>
            <person name="Zhu X."/>
            <person name="Yang X."/>
            <person name="Smith J.A."/>
            <person name="Cushman J.C."/>
            <person name="Paull R.E."/>
            <person name="Yu Q."/>
        </authorList>
    </citation>
    <scope>NUCLEOTIDE SEQUENCE [LARGE SCALE GENOMIC DNA]</scope>
    <source>
        <strain evidence="2">cv. F153</strain>
    </source>
</reference>
<dbReference type="InterPro" id="IPR036758">
    <property type="entry name" value="At5g01610-like"/>
</dbReference>
<keyword evidence="2" id="KW-1185">Reference proteome</keyword>
<dbReference type="Gene3D" id="2.30.240.10">
    <property type="entry name" value="At5g01610-like"/>
    <property type="match status" value="1"/>
</dbReference>
<evidence type="ECO:0000313" key="2">
    <source>
        <dbReference type="Proteomes" id="UP000515123"/>
    </source>
</evidence>
<gene>
    <name evidence="3" type="primary">LOC109713079</name>
</gene>
<dbReference type="InterPro" id="IPR007493">
    <property type="entry name" value="DUF538"/>
</dbReference>
<keyword evidence="1" id="KW-0732">Signal</keyword>
<protein>
    <submittedName>
        <fullName evidence="3">Uncharacterized protein LOC109713079 isoform X1</fullName>
    </submittedName>
</protein>
<proteinExistence type="predicted"/>
<dbReference type="Pfam" id="PF04398">
    <property type="entry name" value="DUF538"/>
    <property type="match status" value="1"/>
</dbReference>
<dbReference type="PANTHER" id="PTHR31676:SF96">
    <property type="entry name" value="EXPRESSED PROTEIN"/>
    <property type="match status" value="1"/>
</dbReference>
<feature type="chain" id="PRO_5027655080" evidence="1">
    <location>
        <begin position="26"/>
        <end position="174"/>
    </location>
</feature>
<dbReference type="PANTHER" id="PTHR31676">
    <property type="entry name" value="T31J12.3 PROTEIN-RELATED"/>
    <property type="match status" value="1"/>
</dbReference>
<dbReference type="RefSeq" id="XP_020092624.1">
    <property type="nucleotide sequence ID" value="XM_020237035.1"/>
</dbReference>
<name>A0A6P5F9J9_ANACO</name>
<dbReference type="AlphaFoldDB" id="A0A6P5F9J9"/>
<sequence>MAKPLLPLTSLLLLLLPFLSNPSAAVVAGTANDVLPKFGLPPGLLPNTVASYSLSADGDFVVELEAPCYVQFSDLVYYEKTIKGKLSYGAISDLSGIQAKKLFVWLSVTGIVAHPDSRSIEFQVGFISESLSVDQFETVPVCRAKAGDLSELGLPFAELIAKRQGYDALLDLLA</sequence>
<accession>A0A6P5F9J9</accession>
<reference evidence="3" key="2">
    <citation type="submission" date="2025-08" db="UniProtKB">
        <authorList>
            <consortium name="RefSeq"/>
        </authorList>
    </citation>
    <scope>IDENTIFICATION</scope>
    <source>
        <tissue evidence="3">Leaf</tissue>
    </source>
</reference>
<feature type="signal peptide" evidence="1">
    <location>
        <begin position="1"/>
        <end position="25"/>
    </location>
</feature>